<sequence>MCGSRAGEERFLARLAEAIRAAGGADYEGERARELARTVWDQLGGAGPDDFPHMAQYDDLRFVIQWDEQPPVMFVMLWDGEMWRDMARLVLPGRPQA</sequence>
<evidence type="ECO:0000313" key="2">
    <source>
        <dbReference type="Proteomes" id="UP001519289"/>
    </source>
</evidence>
<protein>
    <submittedName>
        <fullName evidence="1">Uncharacterized protein</fullName>
    </submittedName>
</protein>
<accession>A0ABS4JQC9</accession>
<evidence type="ECO:0000313" key="1">
    <source>
        <dbReference type="EMBL" id="MBP2017071.1"/>
    </source>
</evidence>
<dbReference type="Proteomes" id="UP001519289">
    <property type="component" value="Unassembled WGS sequence"/>
</dbReference>
<proteinExistence type="predicted"/>
<comment type="caution">
    <text evidence="1">The sequence shown here is derived from an EMBL/GenBank/DDBJ whole genome shotgun (WGS) entry which is preliminary data.</text>
</comment>
<dbReference type="RefSeq" id="WP_209465221.1">
    <property type="nucleotide sequence ID" value="NZ_JAGGLG010000002.1"/>
</dbReference>
<gene>
    <name evidence="1" type="ORF">J2Z79_000445</name>
</gene>
<keyword evidence="2" id="KW-1185">Reference proteome</keyword>
<organism evidence="1 2">
    <name type="scientific">Symbiobacterium terraclitae</name>
    <dbReference type="NCBI Taxonomy" id="557451"/>
    <lineage>
        <taxon>Bacteria</taxon>
        <taxon>Bacillati</taxon>
        <taxon>Bacillota</taxon>
        <taxon>Clostridia</taxon>
        <taxon>Eubacteriales</taxon>
        <taxon>Symbiobacteriaceae</taxon>
        <taxon>Symbiobacterium</taxon>
    </lineage>
</organism>
<dbReference type="EMBL" id="JAGGLG010000002">
    <property type="protein sequence ID" value="MBP2017071.1"/>
    <property type="molecule type" value="Genomic_DNA"/>
</dbReference>
<name>A0ABS4JQC9_9FIRM</name>
<reference evidence="1 2" key="1">
    <citation type="submission" date="2021-03" db="EMBL/GenBank/DDBJ databases">
        <title>Genomic Encyclopedia of Type Strains, Phase IV (KMG-IV): sequencing the most valuable type-strain genomes for metagenomic binning, comparative biology and taxonomic classification.</title>
        <authorList>
            <person name="Goeker M."/>
        </authorList>
    </citation>
    <scope>NUCLEOTIDE SEQUENCE [LARGE SCALE GENOMIC DNA]</scope>
    <source>
        <strain evidence="1 2">DSM 27138</strain>
    </source>
</reference>